<dbReference type="GO" id="GO:0030170">
    <property type="term" value="F:pyridoxal phosphate binding"/>
    <property type="evidence" value="ECO:0007669"/>
    <property type="project" value="UniProtKB-UniRule"/>
</dbReference>
<dbReference type="HAMAP" id="MF_01201">
    <property type="entry name" value="Ala_racemase"/>
    <property type="match status" value="1"/>
</dbReference>
<dbReference type="GO" id="GO:0008784">
    <property type="term" value="F:alanine racemase activity"/>
    <property type="evidence" value="ECO:0007669"/>
    <property type="project" value="UniProtKB-UniRule"/>
</dbReference>
<evidence type="ECO:0000256" key="2">
    <source>
        <dbReference type="ARBA" id="ARBA00022898"/>
    </source>
</evidence>
<dbReference type="Gene3D" id="2.40.37.10">
    <property type="entry name" value="Lyase, Ornithine Decarboxylase, Chain A, domain 1"/>
    <property type="match status" value="1"/>
</dbReference>
<dbReference type="InterPro" id="IPR020622">
    <property type="entry name" value="Ala_racemase_pyridoxalP-BS"/>
</dbReference>
<dbReference type="SUPFAM" id="SSF50621">
    <property type="entry name" value="Alanine racemase C-terminal domain-like"/>
    <property type="match status" value="1"/>
</dbReference>
<dbReference type="PANTHER" id="PTHR30511">
    <property type="entry name" value="ALANINE RACEMASE"/>
    <property type="match status" value="1"/>
</dbReference>
<dbReference type="Gene3D" id="3.20.20.10">
    <property type="entry name" value="Alanine racemase"/>
    <property type="match status" value="1"/>
</dbReference>
<dbReference type="Proteomes" id="UP000823935">
    <property type="component" value="Unassembled WGS sequence"/>
</dbReference>
<reference evidence="8" key="2">
    <citation type="journal article" date="2021" name="PeerJ">
        <title>Extensive microbial diversity within the chicken gut microbiome revealed by metagenomics and culture.</title>
        <authorList>
            <person name="Gilroy R."/>
            <person name="Ravi A."/>
            <person name="Getino M."/>
            <person name="Pursley I."/>
            <person name="Horton D.L."/>
            <person name="Alikhan N.F."/>
            <person name="Baker D."/>
            <person name="Gharbi K."/>
            <person name="Hall N."/>
            <person name="Watson M."/>
            <person name="Adriaenssens E.M."/>
            <person name="Foster-Nyarko E."/>
            <person name="Jarju S."/>
            <person name="Secka A."/>
            <person name="Antonio M."/>
            <person name="Oren A."/>
            <person name="Chaudhuri R.R."/>
            <person name="La Ragione R."/>
            <person name="Hildebrand F."/>
            <person name="Pallen M.J."/>
        </authorList>
    </citation>
    <scope>NUCLEOTIDE SEQUENCE</scope>
    <source>
        <strain evidence="8">CHK190-19873</strain>
    </source>
</reference>
<gene>
    <name evidence="8" type="primary">alr</name>
    <name evidence="8" type="ORF">IAB44_12465</name>
</gene>
<evidence type="ECO:0000313" key="9">
    <source>
        <dbReference type="Proteomes" id="UP000823935"/>
    </source>
</evidence>
<evidence type="ECO:0000256" key="5">
    <source>
        <dbReference type="PIRSR" id="PIRSR600821-50"/>
    </source>
</evidence>
<dbReference type="InterPro" id="IPR000821">
    <property type="entry name" value="Ala_racemase"/>
</dbReference>
<dbReference type="PRINTS" id="PR00992">
    <property type="entry name" value="ALARACEMASE"/>
</dbReference>
<evidence type="ECO:0000256" key="3">
    <source>
        <dbReference type="ARBA" id="ARBA00023235"/>
    </source>
</evidence>
<name>A0A9D1EV02_9FIRM</name>
<feature type="active site" description="Proton acceptor; specific for L-alanine" evidence="4">
    <location>
        <position position="267"/>
    </location>
</feature>
<feature type="active site" description="Proton acceptor; specific for D-alanine" evidence="4">
    <location>
        <position position="38"/>
    </location>
</feature>
<feature type="binding site" evidence="4 6">
    <location>
        <position position="137"/>
    </location>
    <ligand>
        <name>substrate</name>
    </ligand>
</feature>
<sequence length="390" mass="42783">MEKYSRVYAAVHMDAVKENFEKMRANIRKETKMIAVIKADAYGHGAAQIGRLAESLPYMWGTAVATAEEALALRRAGLKKPILILGYTFPEWFPDLISQEIRPVVFQYETARLLSQEAARQGKTARVHLGVDTGMSRIGVKDDETGASVAESISALPNLEIEGVFTHFARADERDKTAANRQLQRFLRFLGLLEERALSIPLSHCSNSAGILELPEANLDAVRAGITIYGIYPSDEVGREMGLSPVMELKSHIVYIKDLEPGAAVSYGGTFTAREPMRIATVPVGYADGYPRSLSNKGWVLIHGKKAPILGRVCMDQMMVDVTGIPEAQEGDAVTLMGKDGEEELWADTLGALSGRFPYELVCCVGKRVPRVFDRDGAVYLVEDAAVRSC</sequence>
<dbReference type="SMART" id="SM01005">
    <property type="entry name" value="Ala_racemase_C"/>
    <property type="match status" value="1"/>
</dbReference>
<dbReference type="EC" id="5.1.1.1" evidence="4"/>
<evidence type="ECO:0000313" key="8">
    <source>
        <dbReference type="EMBL" id="HIS32339.1"/>
    </source>
</evidence>
<dbReference type="InterPro" id="IPR011079">
    <property type="entry name" value="Ala_racemase_C"/>
</dbReference>
<evidence type="ECO:0000256" key="4">
    <source>
        <dbReference type="HAMAP-Rule" id="MF_01201"/>
    </source>
</evidence>
<evidence type="ECO:0000259" key="7">
    <source>
        <dbReference type="SMART" id="SM01005"/>
    </source>
</evidence>
<dbReference type="Pfam" id="PF01168">
    <property type="entry name" value="Ala_racemase_N"/>
    <property type="match status" value="1"/>
</dbReference>
<dbReference type="PROSITE" id="PS00395">
    <property type="entry name" value="ALANINE_RACEMASE"/>
    <property type="match status" value="1"/>
</dbReference>
<evidence type="ECO:0000256" key="1">
    <source>
        <dbReference type="ARBA" id="ARBA00001933"/>
    </source>
</evidence>
<dbReference type="InterPro" id="IPR009006">
    <property type="entry name" value="Ala_racemase/Decarboxylase_C"/>
</dbReference>
<comment type="pathway">
    <text evidence="4">Amino-acid biosynthesis; D-alanine biosynthesis; D-alanine from L-alanine: step 1/1.</text>
</comment>
<feature type="binding site" evidence="4 6">
    <location>
        <position position="315"/>
    </location>
    <ligand>
        <name>substrate</name>
    </ligand>
</feature>
<feature type="modified residue" description="N6-(pyridoxal phosphate)lysine" evidence="4 5">
    <location>
        <position position="38"/>
    </location>
</feature>
<dbReference type="Pfam" id="PF00842">
    <property type="entry name" value="Ala_racemase_C"/>
    <property type="match status" value="1"/>
</dbReference>
<evidence type="ECO:0000256" key="6">
    <source>
        <dbReference type="PIRSR" id="PIRSR600821-52"/>
    </source>
</evidence>
<dbReference type="SUPFAM" id="SSF51419">
    <property type="entry name" value="PLP-binding barrel"/>
    <property type="match status" value="1"/>
</dbReference>
<dbReference type="EMBL" id="DVIQ01000075">
    <property type="protein sequence ID" value="HIS32339.1"/>
    <property type="molecule type" value="Genomic_DNA"/>
</dbReference>
<comment type="similarity">
    <text evidence="4">Belongs to the alanine racemase family.</text>
</comment>
<comment type="caution">
    <text evidence="8">The sequence shown here is derived from an EMBL/GenBank/DDBJ whole genome shotgun (WGS) entry which is preliminary data.</text>
</comment>
<dbReference type="InterPro" id="IPR001608">
    <property type="entry name" value="Ala_racemase_N"/>
</dbReference>
<dbReference type="InterPro" id="IPR029066">
    <property type="entry name" value="PLP-binding_barrel"/>
</dbReference>
<comment type="function">
    <text evidence="4">Catalyzes the interconversion of L-alanine and D-alanine. May also act on other amino acids.</text>
</comment>
<organism evidence="8 9">
    <name type="scientific">Candidatus Limivivens intestinipullorum</name>
    <dbReference type="NCBI Taxonomy" id="2840858"/>
    <lineage>
        <taxon>Bacteria</taxon>
        <taxon>Bacillati</taxon>
        <taxon>Bacillota</taxon>
        <taxon>Clostridia</taxon>
        <taxon>Lachnospirales</taxon>
        <taxon>Lachnospiraceae</taxon>
        <taxon>Lachnospiraceae incertae sedis</taxon>
        <taxon>Candidatus Limivivens</taxon>
    </lineage>
</organism>
<protein>
    <recommendedName>
        <fullName evidence="4">Alanine racemase</fullName>
        <ecNumber evidence="4">5.1.1.1</ecNumber>
    </recommendedName>
</protein>
<dbReference type="GO" id="GO:0005829">
    <property type="term" value="C:cytosol"/>
    <property type="evidence" value="ECO:0007669"/>
    <property type="project" value="TreeGrafter"/>
</dbReference>
<comment type="cofactor">
    <cofactor evidence="1 4 5">
        <name>pyridoxal 5'-phosphate</name>
        <dbReference type="ChEBI" id="CHEBI:597326"/>
    </cofactor>
</comment>
<accession>A0A9D1EV02</accession>
<dbReference type="GO" id="GO:0030632">
    <property type="term" value="P:D-alanine biosynthetic process"/>
    <property type="evidence" value="ECO:0007669"/>
    <property type="project" value="UniProtKB-UniRule"/>
</dbReference>
<dbReference type="NCBIfam" id="TIGR00492">
    <property type="entry name" value="alr"/>
    <property type="match status" value="1"/>
</dbReference>
<dbReference type="PANTHER" id="PTHR30511:SF0">
    <property type="entry name" value="ALANINE RACEMASE, CATABOLIC-RELATED"/>
    <property type="match status" value="1"/>
</dbReference>
<feature type="domain" description="Alanine racemase C-terminal" evidence="7">
    <location>
        <begin position="246"/>
        <end position="374"/>
    </location>
</feature>
<dbReference type="FunFam" id="3.20.20.10:FF:000002">
    <property type="entry name" value="Alanine racemase"/>
    <property type="match status" value="1"/>
</dbReference>
<dbReference type="AlphaFoldDB" id="A0A9D1EV02"/>
<proteinExistence type="inferred from homology"/>
<comment type="catalytic activity">
    <reaction evidence="4">
        <text>L-alanine = D-alanine</text>
        <dbReference type="Rhea" id="RHEA:20249"/>
        <dbReference type="ChEBI" id="CHEBI:57416"/>
        <dbReference type="ChEBI" id="CHEBI:57972"/>
        <dbReference type="EC" id="5.1.1.1"/>
    </reaction>
</comment>
<keyword evidence="3 4" id="KW-0413">Isomerase</keyword>
<dbReference type="CDD" id="cd00430">
    <property type="entry name" value="PLPDE_III_AR"/>
    <property type="match status" value="1"/>
</dbReference>
<keyword evidence="2 4" id="KW-0663">Pyridoxal phosphate</keyword>
<reference evidence="8" key="1">
    <citation type="submission" date="2020-10" db="EMBL/GenBank/DDBJ databases">
        <authorList>
            <person name="Gilroy R."/>
        </authorList>
    </citation>
    <scope>NUCLEOTIDE SEQUENCE</scope>
    <source>
        <strain evidence="8">CHK190-19873</strain>
    </source>
</reference>